<keyword evidence="4" id="KW-0732">Signal</keyword>
<gene>
    <name evidence="5" type="ORF">PIB30_071571</name>
</gene>
<sequence length="507" mass="57978">MDNLLLLLFFFVWLSIQTLISKLVTKSSKSFKLPPGPNPLPILGNILELGNQPHKSLTKLSQIYGPIMTLKLGKLTTIVISSPQLAKEVLHKNDQNFCYRTVPDTVKAHDHHIYSVGWMQPLSQWRTLRKICATKVFSSQQLDSTQVVRRRKVKELMDFVKKTSETYDVLDISEAIFTTVLNSISNTLFSKDVVQLGCSSKSQEFKGIFCGITEEAGKPNVVDYFPIFRKIDPQGARARMTKYYKKMIDFLDGIVEERLRLTKGLEMVDTKEYKDVLDYVLEVMLEDNSQVTRIHVLHLLVDLFVAGIDTTASTIEWAMAELLYNSKELQKLKNELQEVLGKEEKQIEESHISKLPFLRAVVKETFRLHPPFPLIPHKSKEDVELCGFNVPKNAQVLINIWGVGRDPSIWRNPNEFIPERFLESKIDYQGNDCELIPFSAGRRMCPGLPLAYRGVHTVLGSLLHCYDWKLVNNGEKEKGLDMFDEKFGLSLHKAKPLQAIPIYSHNN</sequence>
<keyword evidence="2" id="KW-0503">Monooxygenase</keyword>
<keyword evidence="2" id="KW-0349">Heme</keyword>
<dbReference type="InterPro" id="IPR017972">
    <property type="entry name" value="Cyt_P450_CS"/>
</dbReference>
<evidence type="ECO:0000313" key="5">
    <source>
        <dbReference type="EMBL" id="MED6150365.1"/>
    </source>
</evidence>
<dbReference type="SUPFAM" id="SSF48264">
    <property type="entry name" value="Cytochrome P450"/>
    <property type="match status" value="1"/>
</dbReference>
<dbReference type="PRINTS" id="PR00463">
    <property type="entry name" value="EP450I"/>
</dbReference>
<keyword evidence="3" id="KW-0175">Coiled coil</keyword>
<dbReference type="PANTHER" id="PTHR47950:SF30">
    <property type="entry name" value="CYTOCHROME P450 FAMILY PROTEIN"/>
    <property type="match status" value="1"/>
</dbReference>
<name>A0ABU6TQD3_9FABA</name>
<keyword evidence="2" id="KW-0479">Metal-binding</keyword>
<evidence type="ECO:0000256" key="2">
    <source>
        <dbReference type="RuleBase" id="RU000461"/>
    </source>
</evidence>
<keyword evidence="6" id="KW-1185">Reference proteome</keyword>
<keyword evidence="2" id="KW-0408">Iron</keyword>
<comment type="similarity">
    <text evidence="1 2">Belongs to the cytochrome P450 family.</text>
</comment>
<dbReference type="CDD" id="cd11073">
    <property type="entry name" value="CYP76-like"/>
    <property type="match status" value="1"/>
</dbReference>
<dbReference type="Pfam" id="PF00067">
    <property type="entry name" value="p450"/>
    <property type="match status" value="1"/>
</dbReference>
<dbReference type="InterPro" id="IPR001128">
    <property type="entry name" value="Cyt_P450"/>
</dbReference>
<comment type="caution">
    <text evidence="5">The sequence shown here is derived from an EMBL/GenBank/DDBJ whole genome shotgun (WGS) entry which is preliminary data.</text>
</comment>
<dbReference type="PROSITE" id="PS00086">
    <property type="entry name" value="CYTOCHROME_P450"/>
    <property type="match status" value="1"/>
</dbReference>
<evidence type="ECO:0000256" key="1">
    <source>
        <dbReference type="ARBA" id="ARBA00010617"/>
    </source>
</evidence>
<dbReference type="InterPro" id="IPR036396">
    <property type="entry name" value="Cyt_P450_sf"/>
</dbReference>
<reference evidence="5 6" key="1">
    <citation type="journal article" date="2023" name="Plants (Basel)">
        <title>Bridging the Gap: Combining Genomics and Transcriptomics Approaches to Understand Stylosanthes scabra, an Orphan Legume from the Brazilian Caatinga.</title>
        <authorList>
            <person name="Ferreira-Neto J.R.C."/>
            <person name="da Silva M.D."/>
            <person name="Binneck E."/>
            <person name="de Melo N.F."/>
            <person name="da Silva R.H."/>
            <person name="de Melo A.L.T.M."/>
            <person name="Pandolfi V."/>
            <person name="Bustamante F.O."/>
            <person name="Brasileiro-Vidal A.C."/>
            <person name="Benko-Iseppon A.M."/>
        </authorList>
    </citation>
    <scope>NUCLEOTIDE SEQUENCE [LARGE SCALE GENOMIC DNA]</scope>
    <source>
        <tissue evidence="5">Leaves</tissue>
    </source>
</reference>
<dbReference type="InterPro" id="IPR002401">
    <property type="entry name" value="Cyt_P450_E_grp-I"/>
</dbReference>
<keyword evidence="2" id="KW-0560">Oxidoreductase</keyword>
<evidence type="ECO:0000256" key="4">
    <source>
        <dbReference type="SAM" id="SignalP"/>
    </source>
</evidence>
<dbReference type="PANTHER" id="PTHR47950">
    <property type="entry name" value="CYTOCHROME P450, FAMILY 76, SUBFAMILY C, POLYPEPTIDE 5-RELATED"/>
    <property type="match status" value="1"/>
</dbReference>
<evidence type="ECO:0000313" key="6">
    <source>
        <dbReference type="Proteomes" id="UP001341840"/>
    </source>
</evidence>
<dbReference type="Proteomes" id="UP001341840">
    <property type="component" value="Unassembled WGS sequence"/>
</dbReference>
<dbReference type="EMBL" id="JASCZI010091450">
    <property type="protein sequence ID" value="MED6150365.1"/>
    <property type="molecule type" value="Genomic_DNA"/>
</dbReference>
<evidence type="ECO:0008006" key="7">
    <source>
        <dbReference type="Google" id="ProtNLM"/>
    </source>
</evidence>
<dbReference type="PRINTS" id="PR00385">
    <property type="entry name" value="P450"/>
</dbReference>
<dbReference type="Gene3D" id="1.10.630.10">
    <property type="entry name" value="Cytochrome P450"/>
    <property type="match status" value="1"/>
</dbReference>
<proteinExistence type="inferred from homology"/>
<feature type="coiled-coil region" evidence="3">
    <location>
        <begin position="319"/>
        <end position="349"/>
    </location>
</feature>
<accession>A0ABU6TQD3</accession>
<evidence type="ECO:0000256" key="3">
    <source>
        <dbReference type="SAM" id="Coils"/>
    </source>
</evidence>
<protein>
    <recommendedName>
        <fullName evidence="7">Cytochrome P450</fullName>
    </recommendedName>
</protein>
<organism evidence="5 6">
    <name type="scientific">Stylosanthes scabra</name>
    <dbReference type="NCBI Taxonomy" id="79078"/>
    <lineage>
        <taxon>Eukaryota</taxon>
        <taxon>Viridiplantae</taxon>
        <taxon>Streptophyta</taxon>
        <taxon>Embryophyta</taxon>
        <taxon>Tracheophyta</taxon>
        <taxon>Spermatophyta</taxon>
        <taxon>Magnoliopsida</taxon>
        <taxon>eudicotyledons</taxon>
        <taxon>Gunneridae</taxon>
        <taxon>Pentapetalae</taxon>
        <taxon>rosids</taxon>
        <taxon>fabids</taxon>
        <taxon>Fabales</taxon>
        <taxon>Fabaceae</taxon>
        <taxon>Papilionoideae</taxon>
        <taxon>50 kb inversion clade</taxon>
        <taxon>dalbergioids sensu lato</taxon>
        <taxon>Dalbergieae</taxon>
        <taxon>Pterocarpus clade</taxon>
        <taxon>Stylosanthes</taxon>
    </lineage>
</organism>
<feature type="chain" id="PRO_5046120657" description="Cytochrome P450" evidence="4">
    <location>
        <begin position="21"/>
        <end position="507"/>
    </location>
</feature>
<feature type="signal peptide" evidence="4">
    <location>
        <begin position="1"/>
        <end position="20"/>
    </location>
</feature>